<dbReference type="STRING" id="1452487.AVW16_00775"/>
<keyword evidence="4" id="KW-1185">Reference proteome</keyword>
<dbReference type="SMART" id="SM00047">
    <property type="entry name" value="LYZ2"/>
    <property type="match status" value="1"/>
</dbReference>
<evidence type="ECO:0000313" key="3">
    <source>
        <dbReference type="EMBL" id="KZE31751.1"/>
    </source>
</evidence>
<dbReference type="GO" id="GO:0071973">
    <property type="term" value="P:bacterial-type flagellum-dependent cell motility"/>
    <property type="evidence" value="ECO:0007669"/>
    <property type="project" value="TreeGrafter"/>
</dbReference>
<dbReference type="InterPro" id="IPR051056">
    <property type="entry name" value="Glycosyl_Hydrolase_73"/>
</dbReference>
<dbReference type="GO" id="GO:0016798">
    <property type="term" value="F:hydrolase activity, acting on glycosyl bonds"/>
    <property type="evidence" value="ECO:0007669"/>
    <property type="project" value="InterPro"/>
</dbReference>
<dbReference type="GO" id="GO:0044780">
    <property type="term" value="P:bacterial-type flagellum assembly"/>
    <property type="evidence" value="ECO:0007669"/>
    <property type="project" value="InterPro"/>
</dbReference>
<sequence>MFRVDASLGADALWQRAAPVAPAGAQGGFSALYRQTYHEVVETIRDGFAGSSPAVALSPEGAWLRRRGEIEPAERLALASGLAEPDGARADFVERLLPHAREAASRLGVAPELVVAHAALESGWGRRPLTHADGRDSHNLFGIKAGAGWKGEVVEVLTTEHEAGVDVKRRERFRAYPDPAAAFADYAQLLAGNPRYREALGVGGDARAFARALADGGYATDPQYALKLARVARTMRAAD</sequence>
<feature type="domain" description="Mannosyl-glycoprotein endo-beta-N-acetylglucosamidase-like" evidence="2">
    <location>
        <begin position="81"/>
        <end position="239"/>
    </location>
</feature>
<protein>
    <submittedName>
        <fullName evidence="3">Flagellar biosynthesis protein FlgJ</fullName>
    </submittedName>
</protein>
<keyword evidence="3" id="KW-0969">Cilium</keyword>
<reference evidence="4" key="1">
    <citation type="submission" date="2016-01" db="EMBL/GenBank/DDBJ databases">
        <title>Draft genome of Chromobacterium sp. F49.</title>
        <authorList>
            <person name="Hong K.W."/>
        </authorList>
    </citation>
    <scope>NUCLEOTIDE SEQUENCE [LARGE SCALE GENOMIC DNA]</scope>
    <source>
        <strain evidence="4">CN10</strain>
    </source>
</reference>
<dbReference type="PANTHER" id="PTHR33308:SF9">
    <property type="entry name" value="PEPTIDOGLYCAN HYDROLASE FLGJ"/>
    <property type="match status" value="1"/>
</dbReference>
<proteinExistence type="predicted"/>
<dbReference type="Proteomes" id="UP000076625">
    <property type="component" value="Unassembled WGS sequence"/>
</dbReference>
<dbReference type="InterPro" id="IPR002901">
    <property type="entry name" value="MGlyc_endo_b_GlcNAc-like_dom"/>
</dbReference>
<dbReference type="RefSeq" id="WP_066612540.1">
    <property type="nucleotide sequence ID" value="NZ_LQQU01000023.1"/>
</dbReference>
<organism evidence="3 4">
    <name type="scientific">Crenobacter luteus</name>
    <dbReference type="NCBI Taxonomy" id="1452487"/>
    <lineage>
        <taxon>Bacteria</taxon>
        <taxon>Pseudomonadati</taxon>
        <taxon>Pseudomonadota</taxon>
        <taxon>Betaproteobacteria</taxon>
        <taxon>Neisseriales</taxon>
        <taxon>Neisseriaceae</taxon>
        <taxon>Crenobacter</taxon>
    </lineage>
</organism>
<evidence type="ECO:0000256" key="1">
    <source>
        <dbReference type="ARBA" id="ARBA00022801"/>
    </source>
</evidence>
<dbReference type="EMBL" id="LQQU01000023">
    <property type="protein sequence ID" value="KZE31751.1"/>
    <property type="molecule type" value="Genomic_DNA"/>
</dbReference>
<dbReference type="OrthoDB" id="289937at2"/>
<dbReference type="Gene3D" id="1.10.530.10">
    <property type="match status" value="1"/>
</dbReference>
<dbReference type="PANTHER" id="PTHR33308">
    <property type="entry name" value="PEPTIDOGLYCAN HYDROLASE FLGJ"/>
    <property type="match status" value="1"/>
</dbReference>
<dbReference type="InterPro" id="IPR013377">
    <property type="entry name" value="FlgJ"/>
</dbReference>
<keyword evidence="3" id="KW-0966">Cell projection</keyword>
<evidence type="ECO:0000313" key="4">
    <source>
        <dbReference type="Proteomes" id="UP000076625"/>
    </source>
</evidence>
<gene>
    <name evidence="3" type="ORF">AVW16_00775</name>
</gene>
<dbReference type="GO" id="GO:0004040">
    <property type="term" value="F:amidase activity"/>
    <property type="evidence" value="ECO:0007669"/>
    <property type="project" value="InterPro"/>
</dbReference>
<evidence type="ECO:0000259" key="2">
    <source>
        <dbReference type="SMART" id="SM00047"/>
    </source>
</evidence>
<dbReference type="PRINTS" id="PR01002">
    <property type="entry name" value="FLGFLGJ"/>
</dbReference>
<name>A0A163CFJ7_9NEIS</name>
<keyword evidence="3" id="KW-0282">Flagellum</keyword>
<dbReference type="Pfam" id="PF01832">
    <property type="entry name" value="Glucosaminidase"/>
    <property type="match status" value="1"/>
</dbReference>
<dbReference type="Gene3D" id="2.10.70.40">
    <property type="entry name" value="peptidoglycan hydrolase"/>
    <property type="match status" value="1"/>
</dbReference>
<dbReference type="AlphaFoldDB" id="A0A163CFJ7"/>
<keyword evidence="1" id="KW-0378">Hydrolase</keyword>
<dbReference type="NCBIfam" id="TIGR02541">
    <property type="entry name" value="flagell_FlgJ"/>
    <property type="match status" value="1"/>
</dbReference>
<accession>A0A163CFJ7</accession>
<comment type="caution">
    <text evidence="3">The sequence shown here is derived from an EMBL/GenBank/DDBJ whole genome shotgun (WGS) entry which is preliminary data.</text>
</comment>